<evidence type="ECO:0000256" key="1">
    <source>
        <dbReference type="SAM" id="Phobius"/>
    </source>
</evidence>
<dbReference type="OrthoDB" id="574096at2"/>
<dbReference type="Pfam" id="PF10882">
    <property type="entry name" value="bPH_5"/>
    <property type="match status" value="1"/>
</dbReference>
<keyword evidence="1" id="KW-1133">Transmembrane helix</keyword>
<dbReference type="RefSeq" id="WP_136549403.1">
    <property type="nucleotide sequence ID" value="NZ_CP031093.1"/>
</dbReference>
<feature type="domain" description="Bacterial Pleckstrin homology" evidence="2">
    <location>
        <begin position="68"/>
        <end position="165"/>
    </location>
</feature>
<gene>
    <name evidence="3" type="ORF">soil367_12575</name>
</gene>
<organism evidence="3 4">
    <name type="scientific">Hydrocarboniclastica marina</name>
    <dbReference type="NCBI Taxonomy" id="2259620"/>
    <lineage>
        <taxon>Bacteria</taxon>
        <taxon>Pseudomonadati</taxon>
        <taxon>Pseudomonadota</taxon>
        <taxon>Gammaproteobacteria</taxon>
        <taxon>Alteromonadales</taxon>
        <taxon>Alteromonadaceae</taxon>
        <taxon>Hydrocarboniclastica</taxon>
    </lineage>
</organism>
<proteinExistence type="predicted"/>
<accession>A0A4V1D8X4</accession>
<dbReference type="InterPro" id="IPR027783">
    <property type="entry name" value="Bacterial_PH-related"/>
</dbReference>
<reference evidence="3 4" key="1">
    <citation type="submission" date="2018-07" db="EMBL/GenBank/DDBJ databases">
        <title>Marsedoiliclastica nanhaica gen. nov. sp. nov., a novel marine hydrocarbonoclastic bacterium isolated from an in-situ enriched hydrocarbon-degrading consortium in deep-sea sediment.</title>
        <authorList>
            <person name="Dong C."/>
            <person name="Ma T."/>
            <person name="Liu R."/>
            <person name="Shao Z."/>
        </authorList>
    </citation>
    <scope>NUCLEOTIDE SEQUENCE [LARGE SCALE GENOMIC DNA]</scope>
    <source>
        <strain evidence="4">soil36-7</strain>
    </source>
</reference>
<keyword evidence="1" id="KW-0472">Membrane</keyword>
<protein>
    <recommendedName>
        <fullName evidence="2">Bacterial Pleckstrin homology domain-containing protein</fullName>
    </recommendedName>
</protein>
<feature type="transmembrane region" description="Helical" evidence="1">
    <location>
        <begin position="44"/>
        <end position="66"/>
    </location>
</feature>
<feature type="transmembrane region" description="Helical" evidence="1">
    <location>
        <begin position="16"/>
        <end position="38"/>
    </location>
</feature>
<dbReference type="KEGG" id="hmi:soil367_12575"/>
<keyword evidence="4" id="KW-1185">Reference proteome</keyword>
<evidence type="ECO:0000313" key="3">
    <source>
        <dbReference type="EMBL" id="QCF26700.1"/>
    </source>
</evidence>
<dbReference type="EMBL" id="CP031093">
    <property type="protein sequence ID" value="QCF26700.1"/>
    <property type="molecule type" value="Genomic_DNA"/>
</dbReference>
<dbReference type="Proteomes" id="UP000298049">
    <property type="component" value="Chromosome"/>
</dbReference>
<sequence length="173" mass="19248">MPKTENLFAAPWDRTLRLVTVLISLVCLTLTAFLWPVIQAHGPASMHFWGGLLPVFIVVAAALFAVRGYRVEKGELVIERLLWNTRFDLSHLQSVQSDPMLMQQARSVLGNSGFFGFMGLFKHPARGPFRAWVTDPGQALVLQFGDLVVAISPEDGSRFVAALQQCNPRVRSQ</sequence>
<evidence type="ECO:0000259" key="2">
    <source>
        <dbReference type="Pfam" id="PF10882"/>
    </source>
</evidence>
<evidence type="ECO:0000313" key="4">
    <source>
        <dbReference type="Proteomes" id="UP000298049"/>
    </source>
</evidence>
<dbReference type="AlphaFoldDB" id="A0A4V1D8X4"/>
<name>A0A4V1D8X4_9ALTE</name>
<keyword evidence="1" id="KW-0812">Transmembrane</keyword>